<dbReference type="PANTHER" id="PTHR30303:SF4">
    <property type="entry name" value="HYDROGENASE EXPRESSION_FORMATION PROTEIN HYPE"/>
    <property type="match status" value="1"/>
</dbReference>
<proteinExistence type="inferred from homology"/>
<name>A0A6J4UYU6_9BACT</name>
<organism evidence="4">
    <name type="scientific">uncultured Thermomicrobiales bacterium</name>
    <dbReference type="NCBI Taxonomy" id="1645740"/>
    <lineage>
        <taxon>Bacteria</taxon>
        <taxon>Pseudomonadati</taxon>
        <taxon>Thermomicrobiota</taxon>
        <taxon>Thermomicrobia</taxon>
        <taxon>Thermomicrobiales</taxon>
        <taxon>environmental samples</taxon>
    </lineage>
</organism>
<dbReference type="InterPro" id="IPR016188">
    <property type="entry name" value="PurM-like_N"/>
</dbReference>
<evidence type="ECO:0000259" key="3">
    <source>
        <dbReference type="Pfam" id="PF02769"/>
    </source>
</evidence>
<dbReference type="Gene3D" id="3.30.1330.10">
    <property type="entry name" value="PurM-like, N-terminal domain"/>
    <property type="match status" value="1"/>
</dbReference>
<feature type="domain" description="PurM-like N-terminal" evidence="2">
    <location>
        <begin position="44"/>
        <end position="151"/>
    </location>
</feature>
<reference evidence="4" key="1">
    <citation type="submission" date="2020-02" db="EMBL/GenBank/DDBJ databases">
        <authorList>
            <person name="Meier V. D."/>
        </authorList>
    </citation>
    <scope>NUCLEOTIDE SEQUENCE</scope>
    <source>
        <strain evidence="4">AVDCRST_MAG43</strain>
    </source>
</reference>
<dbReference type="SUPFAM" id="SSF56042">
    <property type="entry name" value="PurM C-terminal domain-like"/>
    <property type="match status" value="1"/>
</dbReference>
<evidence type="ECO:0000313" key="4">
    <source>
        <dbReference type="EMBL" id="CAA9560043.1"/>
    </source>
</evidence>
<dbReference type="SUPFAM" id="SSF55326">
    <property type="entry name" value="PurM N-terminal domain-like"/>
    <property type="match status" value="1"/>
</dbReference>
<accession>A0A6J4UYU6</accession>
<dbReference type="InterPro" id="IPR010918">
    <property type="entry name" value="PurM-like_C_dom"/>
</dbReference>
<feature type="domain" description="PurM-like C-terminal" evidence="3">
    <location>
        <begin position="164"/>
        <end position="321"/>
    </location>
</feature>
<dbReference type="InterPro" id="IPR036921">
    <property type="entry name" value="PurM-like_N_sf"/>
</dbReference>
<dbReference type="InterPro" id="IPR011854">
    <property type="entry name" value="HypE"/>
</dbReference>
<evidence type="ECO:0000256" key="1">
    <source>
        <dbReference type="ARBA" id="ARBA00006243"/>
    </source>
</evidence>
<dbReference type="AlphaFoldDB" id="A0A6J4UYU6"/>
<dbReference type="InterPro" id="IPR036676">
    <property type="entry name" value="PurM-like_C_sf"/>
</dbReference>
<dbReference type="PANTHER" id="PTHR30303">
    <property type="entry name" value="HYDROGENASE ISOENZYMES FORMATION PROTEIN HYPE"/>
    <property type="match status" value="1"/>
</dbReference>
<dbReference type="GO" id="GO:0016301">
    <property type="term" value="F:kinase activity"/>
    <property type="evidence" value="ECO:0007669"/>
    <property type="project" value="UniProtKB-KW"/>
</dbReference>
<dbReference type="Pfam" id="PF02769">
    <property type="entry name" value="AIRS_C"/>
    <property type="match status" value="1"/>
</dbReference>
<dbReference type="Pfam" id="PF00586">
    <property type="entry name" value="AIRS"/>
    <property type="match status" value="1"/>
</dbReference>
<protein>
    <submittedName>
        <fullName evidence="4">AIR Synthase, TMP kinase, hydrogenase maturation protein HypE superfamily</fullName>
    </submittedName>
</protein>
<keyword evidence="4" id="KW-0418">Kinase</keyword>
<gene>
    <name evidence="4" type="ORF">AVDCRST_MAG43-1882</name>
</gene>
<comment type="similarity">
    <text evidence="1">Belongs to the HypE family.</text>
</comment>
<dbReference type="Gene3D" id="3.90.650.10">
    <property type="entry name" value="PurM-like C-terminal domain"/>
    <property type="match status" value="1"/>
</dbReference>
<dbReference type="GO" id="GO:0051604">
    <property type="term" value="P:protein maturation"/>
    <property type="evidence" value="ECO:0007669"/>
    <property type="project" value="TreeGrafter"/>
</dbReference>
<dbReference type="EMBL" id="CADCWI010000092">
    <property type="protein sequence ID" value="CAA9560043.1"/>
    <property type="molecule type" value="Genomic_DNA"/>
</dbReference>
<sequence>MGDESANTDRSLSPGKLPGPLLDRLIATYRTRSDPSVLVQPGYGRDAAAVQLETGSQVIVKSDPITFATDAAAHYLIAVNANDIACLGGVPRWLSVVALLPERSTTEPLVEQLFADLRQACDASGISIIGGHTEITVGVDRPLLIGTMLGVPGPQGILEPGGGQEGDDVLVSKWIGIEGTALLARERKDLFGTAVGEAVLVRAAKLLRHPGISVAEDARAALAVPGVTGLHDPTEGGIATAIHELARASECGAEVIAEAIPILPETRTLCDHLGLDPLGLLSSGALLMSVSPNRRVAVEAECRRAGIPVAHIGRLVSADEGFTMIHDGERLELPRFDTDEVARVLQASID</sequence>
<evidence type="ECO:0000259" key="2">
    <source>
        <dbReference type="Pfam" id="PF00586"/>
    </source>
</evidence>
<keyword evidence="4" id="KW-0808">Transferase</keyword>